<sequence>MVYTDLGVEAGSIIGPLIAGNTLHLICRATGGSPPPTVTWLDGTSHLDMISEVETQVLVANILVMPSLKRQDLFRSLTCHATNSNLTAPLSTTVTIDINFPPLWVQLRSSREPVSAGRVYVVVCQAAGARPPAIITWHLSHTRINAQSINVSDQGNVTTSELRLMPKVEDLGKTLSCQAQSPGVPSHSLKDEWRLNVYYADKGVNIWNYAFF</sequence>
<reference evidence="3" key="1">
    <citation type="submission" date="2023-10" db="EMBL/GenBank/DDBJ databases">
        <title>Genome assemblies of two species of porcelain crab, Petrolisthes cinctipes and Petrolisthes manimaculis (Anomura: Porcellanidae).</title>
        <authorList>
            <person name="Angst P."/>
        </authorList>
    </citation>
    <scope>NUCLEOTIDE SEQUENCE</scope>
    <source>
        <strain evidence="3">PB745_01</strain>
        <tissue evidence="3">Gill</tissue>
    </source>
</reference>
<dbReference type="PANTHER" id="PTHR23278:SF19">
    <property type="entry name" value="OBSCURIN"/>
    <property type="match status" value="1"/>
</dbReference>
<dbReference type="InterPro" id="IPR036179">
    <property type="entry name" value="Ig-like_dom_sf"/>
</dbReference>
<name>A0AAE1GLM6_PETCI</name>
<organism evidence="3 4">
    <name type="scientific">Petrolisthes cinctipes</name>
    <name type="common">Flat porcelain crab</name>
    <dbReference type="NCBI Taxonomy" id="88211"/>
    <lineage>
        <taxon>Eukaryota</taxon>
        <taxon>Metazoa</taxon>
        <taxon>Ecdysozoa</taxon>
        <taxon>Arthropoda</taxon>
        <taxon>Crustacea</taxon>
        <taxon>Multicrustacea</taxon>
        <taxon>Malacostraca</taxon>
        <taxon>Eumalacostraca</taxon>
        <taxon>Eucarida</taxon>
        <taxon>Decapoda</taxon>
        <taxon>Pleocyemata</taxon>
        <taxon>Anomura</taxon>
        <taxon>Galatheoidea</taxon>
        <taxon>Porcellanidae</taxon>
        <taxon>Petrolisthes</taxon>
    </lineage>
</organism>
<evidence type="ECO:0000256" key="1">
    <source>
        <dbReference type="ARBA" id="ARBA00023157"/>
    </source>
</evidence>
<accession>A0AAE1GLM6</accession>
<dbReference type="Pfam" id="PF13927">
    <property type="entry name" value="Ig_3"/>
    <property type="match status" value="1"/>
</dbReference>
<dbReference type="SUPFAM" id="SSF48726">
    <property type="entry name" value="Immunoglobulin"/>
    <property type="match status" value="2"/>
</dbReference>
<dbReference type="EMBL" id="JAWQEG010000303">
    <property type="protein sequence ID" value="KAK3891798.1"/>
    <property type="molecule type" value="Genomic_DNA"/>
</dbReference>
<dbReference type="PROSITE" id="PS50835">
    <property type="entry name" value="IG_LIKE"/>
    <property type="match status" value="2"/>
</dbReference>
<comment type="caution">
    <text evidence="3">The sequence shown here is derived from an EMBL/GenBank/DDBJ whole genome shotgun (WGS) entry which is preliminary data.</text>
</comment>
<dbReference type="PANTHER" id="PTHR23278">
    <property type="entry name" value="SIDESTEP PROTEIN"/>
    <property type="match status" value="1"/>
</dbReference>
<dbReference type="InterPro" id="IPR013783">
    <property type="entry name" value="Ig-like_fold"/>
</dbReference>
<dbReference type="InterPro" id="IPR013162">
    <property type="entry name" value="CD80_C2-set"/>
</dbReference>
<dbReference type="InterPro" id="IPR007110">
    <property type="entry name" value="Ig-like_dom"/>
</dbReference>
<dbReference type="AlphaFoldDB" id="A0AAE1GLM6"/>
<dbReference type="Gene3D" id="2.60.40.10">
    <property type="entry name" value="Immunoglobulins"/>
    <property type="match status" value="2"/>
</dbReference>
<proteinExistence type="predicted"/>
<keyword evidence="4" id="KW-1185">Reference proteome</keyword>
<evidence type="ECO:0000313" key="3">
    <source>
        <dbReference type="EMBL" id="KAK3891798.1"/>
    </source>
</evidence>
<feature type="domain" description="Ig-like" evidence="2">
    <location>
        <begin position="20"/>
        <end position="95"/>
    </location>
</feature>
<dbReference type="Proteomes" id="UP001286313">
    <property type="component" value="Unassembled WGS sequence"/>
</dbReference>
<evidence type="ECO:0000259" key="2">
    <source>
        <dbReference type="PROSITE" id="PS50835"/>
    </source>
</evidence>
<dbReference type="Pfam" id="PF08205">
    <property type="entry name" value="C2-set_2"/>
    <property type="match status" value="1"/>
</dbReference>
<feature type="domain" description="Ig-like" evidence="2">
    <location>
        <begin position="101"/>
        <end position="196"/>
    </location>
</feature>
<gene>
    <name evidence="3" type="ORF">Pcinc_004338</name>
</gene>
<evidence type="ECO:0000313" key="4">
    <source>
        <dbReference type="Proteomes" id="UP001286313"/>
    </source>
</evidence>
<protein>
    <recommendedName>
        <fullName evidence="2">Ig-like domain-containing protein</fullName>
    </recommendedName>
</protein>
<keyword evidence="1" id="KW-1015">Disulfide bond</keyword>